<dbReference type="PANTHER" id="PTHR43537:SF20">
    <property type="entry name" value="HTH-TYPE TRANSCRIPTIONAL REPRESSOR GLAR"/>
    <property type="match status" value="1"/>
</dbReference>
<dbReference type="GO" id="GO:0003677">
    <property type="term" value="F:DNA binding"/>
    <property type="evidence" value="ECO:0007669"/>
    <property type="project" value="UniProtKB-KW"/>
</dbReference>
<dbReference type="InterPro" id="IPR011711">
    <property type="entry name" value="GntR_C"/>
</dbReference>
<organism evidence="5 6">
    <name type="scientific">Variibacter gotjawalensis</name>
    <dbReference type="NCBI Taxonomy" id="1333996"/>
    <lineage>
        <taxon>Bacteria</taxon>
        <taxon>Pseudomonadati</taxon>
        <taxon>Pseudomonadota</taxon>
        <taxon>Alphaproteobacteria</taxon>
        <taxon>Hyphomicrobiales</taxon>
        <taxon>Nitrobacteraceae</taxon>
        <taxon>Variibacter</taxon>
    </lineage>
</organism>
<dbReference type="CDD" id="cd07377">
    <property type="entry name" value="WHTH_GntR"/>
    <property type="match status" value="1"/>
</dbReference>
<dbReference type="RefSeq" id="WP_096352774.1">
    <property type="nucleotide sequence ID" value="NZ_AP014946.1"/>
</dbReference>
<evidence type="ECO:0000256" key="1">
    <source>
        <dbReference type="ARBA" id="ARBA00023015"/>
    </source>
</evidence>
<dbReference type="InterPro" id="IPR000524">
    <property type="entry name" value="Tscrpt_reg_HTH_GntR"/>
</dbReference>
<evidence type="ECO:0000313" key="5">
    <source>
        <dbReference type="EMBL" id="BAT58598.1"/>
    </source>
</evidence>
<dbReference type="SMART" id="SM00895">
    <property type="entry name" value="FCD"/>
    <property type="match status" value="1"/>
</dbReference>
<dbReference type="OrthoDB" id="8680240at2"/>
<dbReference type="Gene3D" id="1.20.120.530">
    <property type="entry name" value="GntR ligand-binding domain-like"/>
    <property type="match status" value="1"/>
</dbReference>
<feature type="domain" description="HTH gntR-type" evidence="4">
    <location>
        <begin position="2"/>
        <end position="69"/>
    </location>
</feature>
<dbReference type="AlphaFoldDB" id="A0A0S3PRN0"/>
<keyword evidence="6" id="KW-1185">Reference proteome</keyword>
<sequence length="224" mass="25675">MSGRGEQAWARLRGAILSGELPPGKKLPFQQLQDICGMSVSPVREALTRLVAGGLVEGEHNRGYRVTTVSRRDLDDLVSLRIKLDGWALERAIEVGDDEWEALCVADLHRLERVPRKLEKQRLHNEAWEERHAKFHASILSACDSPLLIQFSEQLYARADRYRRLSLTVEFEPRDVEEEHRAILDALLKRKKREAKMLLAQHYEATAAVLRKHLDEQEASQLEA</sequence>
<accession>A0A0S3PRN0</accession>
<evidence type="ECO:0000256" key="2">
    <source>
        <dbReference type="ARBA" id="ARBA00023125"/>
    </source>
</evidence>
<keyword evidence="2" id="KW-0238">DNA-binding</keyword>
<keyword evidence="3" id="KW-0804">Transcription</keyword>
<evidence type="ECO:0000256" key="3">
    <source>
        <dbReference type="ARBA" id="ARBA00023163"/>
    </source>
</evidence>
<gene>
    <name evidence="5" type="primary">csiR_1</name>
    <name evidence="5" type="ORF">GJW-30_1_01124</name>
</gene>
<dbReference type="SUPFAM" id="SSF46785">
    <property type="entry name" value="Winged helix' DNA-binding domain"/>
    <property type="match status" value="1"/>
</dbReference>
<keyword evidence="1" id="KW-0805">Transcription regulation</keyword>
<dbReference type="Pfam" id="PF00392">
    <property type="entry name" value="GntR"/>
    <property type="match status" value="1"/>
</dbReference>
<dbReference type="InterPro" id="IPR036390">
    <property type="entry name" value="WH_DNA-bd_sf"/>
</dbReference>
<dbReference type="Proteomes" id="UP000236884">
    <property type="component" value="Chromosome"/>
</dbReference>
<dbReference type="PANTHER" id="PTHR43537">
    <property type="entry name" value="TRANSCRIPTIONAL REGULATOR, GNTR FAMILY"/>
    <property type="match status" value="1"/>
</dbReference>
<dbReference type="InterPro" id="IPR036388">
    <property type="entry name" value="WH-like_DNA-bd_sf"/>
</dbReference>
<dbReference type="EMBL" id="AP014946">
    <property type="protein sequence ID" value="BAT58598.1"/>
    <property type="molecule type" value="Genomic_DNA"/>
</dbReference>
<dbReference type="PROSITE" id="PS50949">
    <property type="entry name" value="HTH_GNTR"/>
    <property type="match status" value="1"/>
</dbReference>
<dbReference type="KEGG" id="vgo:GJW-30_1_01124"/>
<name>A0A0S3PRN0_9BRAD</name>
<dbReference type="SMART" id="SM00345">
    <property type="entry name" value="HTH_GNTR"/>
    <property type="match status" value="1"/>
</dbReference>
<evidence type="ECO:0000313" key="6">
    <source>
        <dbReference type="Proteomes" id="UP000236884"/>
    </source>
</evidence>
<dbReference type="InterPro" id="IPR008920">
    <property type="entry name" value="TF_FadR/GntR_C"/>
</dbReference>
<dbReference type="GO" id="GO:0003700">
    <property type="term" value="F:DNA-binding transcription factor activity"/>
    <property type="evidence" value="ECO:0007669"/>
    <property type="project" value="InterPro"/>
</dbReference>
<protein>
    <submittedName>
        <fullName evidence="5">HTH-type transcriptional repressor CsiR</fullName>
    </submittedName>
</protein>
<reference evidence="5 6" key="1">
    <citation type="submission" date="2015-08" db="EMBL/GenBank/DDBJ databases">
        <title>Investigation of the bacterial diversity of lava forest soil.</title>
        <authorList>
            <person name="Lee J.S."/>
        </authorList>
    </citation>
    <scope>NUCLEOTIDE SEQUENCE [LARGE SCALE GENOMIC DNA]</scope>
    <source>
        <strain evidence="5 6">GJW-30</strain>
    </source>
</reference>
<evidence type="ECO:0000259" key="4">
    <source>
        <dbReference type="PROSITE" id="PS50949"/>
    </source>
</evidence>
<proteinExistence type="predicted"/>
<dbReference type="Gene3D" id="1.10.10.10">
    <property type="entry name" value="Winged helix-like DNA-binding domain superfamily/Winged helix DNA-binding domain"/>
    <property type="match status" value="1"/>
</dbReference>
<dbReference type="Pfam" id="PF07729">
    <property type="entry name" value="FCD"/>
    <property type="match status" value="1"/>
</dbReference>
<dbReference type="SUPFAM" id="SSF48008">
    <property type="entry name" value="GntR ligand-binding domain-like"/>
    <property type="match status" value="1"/>
</dbReference>